<evidence type="ECO:0000256" key="3">
    <source>
        <dbReference type="ARBA" id="ARBA00004902"/>
    </source>
</evidence>
<evidence type="ECO:0000256" key="10">
    <source>
        <dbReference type="PIRSR" id="PIRSR001399-2"/>
    </source>
</evidence>
<dbReference type="Pfam" id="PF01220">
    <property type="entry name" value="DHquinase_II"/>
    <property type="match status" value="1"/>
</dbReference>
<dbReference type="InterPro" id="IPR036441">
    <property type="entry name" value="DHquinase_II_sf"/>
</dbReference>
<feature type="binding site" evidence="8 10">
    <location>
        <position position="79"/>
    </location>
    <ligand>
        <name>substrate</name>
    </ligand>
</feature>
<gene>
    <name evidence="8 13" type="primary">aroQ</name>
    <name evidence="13" type="ORF">CEM_020</name>
</gene>
<dbReference type="PANTHER" id="PTHR21272">
    <property type="entry name" value="CATABOLIC 3-DEHYDROQUINASE"/>
    <property type="match status" value="1"/>
</dbReference>
<dbReference type="HOGENOM" id="CLU_090968_2_0_6"/>
<dbReference type="KEGG" id="eme:CEM_020"/>
<evidence type="ECO:0000256" key="2">
    <source>
        <dbReference type="ARBA" id="ARBA00003924"/>
    </source>
</evidence>
<evidence type="ECO:0000256" key="9">
    <source>
        <dbReference type="PIRSR" id="PIRSR001399-1"/>
    </source>
</evidence>
<feature type="binding site" evidence="8 10">
    <location>
        <position position="86"/>
    </location>
    <ligand>
        <name>substrate</name>
    </ligand>
</feature>
<accession>A0A078KDL8</accession>
<feature type="site" description="Transition state stabilizer" evidence="8 11">
    <location>
        <position position="17"/>
    </location>
</feature>
<keyword evidence="12" id="KW-0812">Transmembrane</keyword>
<name>A0A078KDL8_9GAMM</name>
<dbReference type="SUPFAM" id="SSF52304">
    <property type="entry name" value="Type II 3-dehydroquinate dehydratase"/>
    <property type="match status" value="1"/>
</dbReference>
<comment type="function">
    <text evidence="2 8">Catalyzes a trans-dehydration via an enolate intermediate.</text>
</comment>
<evidence type="ECO:0000256" key="1">
    <source>
        <dbReference type="ARBA" id="ARBA00001864"/>
    </source>
</evidence>
<dbReference type="NCBIfam" id="TIGR01088">
    <property type="entry name" value="aroQ"/>
    <property type="match status" value="1"/>
</dbReference>
<protein>
    <recommendedName>
        <fullName evidence="6 8">3-dehydroquinate dehydratase</fullName>
        <shortName evidence="8">3-dehydroquinase</shortName>
        <ecNumber evidence="6 8">4.2.1.10</ecNumber>
    </recommendedName>
    <alternativeName>
        <fullName evidence="8">Type II DHQase</fullName>
    </alternativeName>
</protein>
<keyword evidence="12" id="KW-1133">Transmembrane helix</keyword>
<keyword evidence="7 8" id="KW-0456">Lyase</keyword>
<evidence type="ECO:0000256" key="7">
    <source>
        <dbReference type="ARBA" id="ARBA00023239"/>
    </source>
</evidence>
<comment type="pathway">
    <text evidence="3 8">Metabolic intermediate biosynthesis; chorismate biosynthesis; chorismate from D-erythrose 4-phosphate and phosphoenolpyruvate: step 3/7.</text>
</comment>
<feature type="binding site" evidence="8 10">
    <location>
        <begin position="100"/>
        <end position="101"/>
    </location>
    <ligand>
        <name>substrate</name>
    </ligand>
</feature>
<dbReference type="InterPro" id="IPR018509">
    <property type="entry name" value="DHquinase_II_CS"/>
</dbReference>
<dbReference type="HAMAP" id="MF_00169">
    <property type="entry name" value="AroQ"/>
    <property type="match status" value="1"/>
</dbReference>
<evidence type="ECO:0000256" key="11">
    <source>
        <dbReference type="PIRSR" id="PIRSR001399-3"/>
    </source>
</evidence>
<dbReference type="GO" id="GO:0008652">
    <property type="term" value="P:amino acid biosynthetic process"/>
    <property type="evidence" value="ECO:0007669"/>
    <property type="project" value="UniProtKB-KW"/>
</dbReference>
<dbReference type="EMBL" id="LM655252">
    <property type="protein sequence ID" value="CDZ16293.1"/>
    <property type="molecule type" value="Genomic_DNA"/>
</dbReference>
<keyword evidence="12" id="KW-0472">Membrane</keyword>
<dbReference type="PIRSF" id="PIRSF001399">
    <property type="entry name" value="DHquinase_II"/>
    <property type="match status" value="1"/>
</dbReference>
<dbReference type="PATRIC" id="fig|1495769.3.peg.15"/>
<comment type="similarity">
    <text evidence="4 8">Belongs to the type-II 3-dehydroquinase family.</text>
</comment>
<evidence type="ECO:0000313" key="14">
    <source>
        <dbReference type="Proteomes" id="UP000032420"/>
    </source>
</evidence>
<comment type="subunit">
    <text evidence="5 8">Homododecamer.</text>
</comment>
<keyword evidence="8" id="KW-0028">Amino-acid biosynthesis</keyword>
<comment type="catalytic activity">
    <reaction evidence="1 8">
        <text>3-dehydroquinate = 3-dehydroshikimate + H2O</text>
        <dbReference type="Rhea" id="RHEA:21096"/>
        <dbReference type="ChEBI" id="CHEBI:15377"/>
        <dbReference type="ChEBI" id="CHEBI:16630"/>
        <dbReference type="ChEBI" id="CHEBI:32364"/>
        <dbReference type="EC" id="4.2.1.10"/>
    </reaction>
</comment>
<dbReference type="EC" id="4.2.1.10" evidence="6 8"/>
<evidence type="ECO:0000256" key="8">
    <source>
        <dbReference type="HAMAP-Rule" id="MF_00169"/>
    </source>
</evidence>
<feature type="binding site" evidence="8 10">
    <location>
        <position position="73"/>
    </location>
    <ligand>
        <name>substrate</name>
    </ligand>
</feature>
<dbReference type="Proteomes" id="UP000032420">
    <property type="component" value="Chromosome I"/>
</dbReference>
<dbReference type="PROSITE" id="PS01029">
    <property type="entry name" value="DEHYDROQUINASE_II"/>
    <property type="match status" value="1"/>
</dbReference>
<feature type="active site" description="Proton donor" evidence="8 9">
    <location>
        <position position="99"/>
    </location>
</feature>
<dbReference type="GO" id="GO:0009073">
    <property type="term" value="P:aromatic amino acid family biosynthetic process"/>
    <property type="evidence" value="ECO:0007669"/>
    <property type="project" value="UniProtKB-KW"/>
</dbReference>
<keyword evidence="8" id="KW-0057">Aromatic amino acid biosynthesis</keyword>
<evidence type="ECO:0000256" key="4">
    <source>
        <dbReference type="ARBA" id="ARBA00011037"/>
    </source>
</evidence>
<dbReference type="OrthoDB" id="9790793at2"/>
<evidence type="ECO:0000313" key="13">
    <source>
        <dbReference type="EMBL" id="CDZ16293.1"/>
    </source>
</evidence>
<dbReference type="CDD" id="cd00466">
    <property type="entry name" value="DHQase_II"/>
    <property type="match status" value="1"/>
</dbReference>
<dbReference type="PANTHER" id="PTHR21272:SF3">
    <property type="entry name" value="CATABOLIC 3-DEHYDROQUINASE"/>
    <property type="match status" value="1"/>
</dbReference>
<dbReference type="InterPro" id="IPR001874">
    <property type="entry name" value="DHquinase_II"/>
</dbReference>
<reference evidence="14" key="1">
    <citation type="submission" date="2014-07" db="EMBL/GenBank/DDBJ databases">
        <authorList>
            <person name="Santos-Garcia D."/>
        </authorList>
    </citation>
    <scope>NUCLEOTIDE SEQUENCE [LARGE SCALE GENOMIC DNA]</scope>
</reference>
<dbReference type="UniPathway" id="UPA00053">
    <property type="reaction ID" value="UER00086"/>
</dbReference>
<dbReference type="GO" id="GO:0019631">
    <property type="term" value="P:quinate catabolic process"/>
    <property type="evidence" value="ECO:0007669"/>
    <property type="project" value="TreeGrafter"/>
</dbReference>
<feature type="binding site" evidence="8 10">
    <location>
        <position position="110"/>
    </location>
    <ligand>
        <name>substrate</name>
    </ligand>
</feature>
<evidence type="ECO:0000256" key="12">
    <source>
        <dbReference type="SAM" id="Phobius"/>
    </source>
</evidence>
<evidence type="ECO:0000256" key="6">
    <source>
        <dbReference type="ARBA" id="ARBA00012060"/>
    </source>
</evidence>
<organism evidence="13 14">
    <name type="scientific">Candidatus Johnevansia muelleri</name>
    <dbReference type="NCBI Taxonomy" id="1495769"/>
    <lineage>
        <taxon>Bacteria</taxon>
        <taxon>Pseudomonadati</taxon>
        <taxon>Pseudomonadota</taxon>
        <taxon>Gammaproteobacteria</taxon>
        <taxon>Candidatus Johnevansiales</taxon>
        <taxon>Candidatus Johnevansiaceae</taxon>
        <taxon>Candidatus Johnevansia</taxon>
    </lineage>
</organism>
<dbReference type="NCBIfam" id="NF003807">
    <property type="entry name" value="PRK05395.1-4"/>
    <property type="match status" value="1"/>
</dbReference>
<dbReference type="Gene3D" id="3.40.50.9100">
    <property type="entry name" value="Dehydroquinase, class II"/>
    <property type="match status" value="1"/>
</dbReference>
<sequence length="141" mass="16157">MKILLINGPNLNLLGKREIDIYGNKTINDIENLIKKKFNEKANITFYQSNNEGDIINYIQKAYKDSYEAIIINAGAYTHTSIAILDALNIFNGKIIEIHISNIYRRENFRHKSYISKRADAIIIGLGIYGYLLAVDYLINN</sequence>
<keyword evidence="14" id="KW-1185">Reference proteome</keyword>
<dbReference type="NCBIfam" id="NF003805">
    <property type="entry name" value="PRK05395.1-2"/>
    <property type="match status" value="1"/>
</dbReference>
<dbReference type="GO" id="GO:0009423">
    <property type="term" value="P:chorismate biosynthetic process"/>
    <property type="evidence" value="ECO:0007669"/>
    <property type="project" value="UniProtKB-UniRule"/>
</dbReference>
<feature type="active site" description="Proton acceptor" evidence="8 9">
    <location>
        <position position="22"/>
    </location>
</feature>
<dbReference type="AlphaFoldDB" id="A0A078KDL8"/>
<proteinExistence type="inferred from homology"/>
<dbReference type="GO" id="GO:0003855">
    <property type="term" value="F:3-dehydroquinate dehydratase activity"/>
    <property type="evidence" value="ECO:0007669"/>
    <property type="project" value="UniProtKB-UniRule"/>
</dbReference>
<feature type="transmembrane region" description="Helical" evidence="12">
    <location>
        <begin position="119"/>
        <end position="139"/>
    </location>
</feature>
<dbReference type="NCBIfam" id="NF003806">
    <property type="entry name" value="PRK05395.1-3"/>
    <property type="match status" value="1"/>
</dbReference>
<evidence type="ECO:0000256" key="5">
    <source>
        <dbReference type="ARBA" id="ARBA00011193"/>
    </source>
</evidence>
<dbReference type="STRING" id="1495769.CEM_020"/>